<dbReference type="Gene3D" id="3.90.550.10">
    <property type="entry name" value="Spore Coat Polysaccharide Biosynthesis Protein SpsA, Chain A"/>
    <property type="match status" value="1"/>
</dbReference>
<organism evidence="7 8">
    <name type="scientific">Candidatus Nitrosotalea okcheonensis</name>
    <dbReference type="NCBI Taxonomy" id="1903276"/>
    <lineage>
        <taxon>Archaea</taxon>
        <taxon>Nitrososphaerota</taxon>
        <taxon>Nitrososphaeria</taxon>
        <taxon>Nitrosotaleales</taxon>
        <taxon>Nitrosotaleaceae</taxon>
        <taxon>Nitrosotalea</taxon>
    </lineage>
</organism>
<evidence type="ECO:0000313" key="7">
    <source>
        <dbReference type="EMBL" id="SMH72322.1"/>
    </source>
</evidence>
<dbReference type="PANTHER" id="PTHR43197:SF1">
    <property type="entry name" value="UTP--GLUCOSE-1-PHOSPHATE URIDYLYLTRANSFERASE"/>
    <property type="match status" value="1"/>
</dbReference>
<dbReference type="Proteomes" id="UP000230607">
    <property type="component" value="Chromosome 1"/>
</dbReference>
<dbReference type="GO" id="GO:0006011">
    <property type="term" value="P:UDP-alpha-D-glucose metabolic process"/>
    <property type="evidence" value="ECO:0007669"/>
    <property type="project" value="InterPro"/>
</dbReference>
<dbReference type="EMBL" id="LT841358">
    <property type="protein sequence ID" value="SMH72322.1"/>
    <property type="molecule type" value="Genomic_DNA"/>
</dbReference>
<evidence type="ECO:0000256" key="3">
    <source>
        <dbReference type="ARBA" id="ARBA00022679"/>
    </source>
</evidence>
<dbReference type="Pfam" id="PF00483">
    <property type="entry name" value="NTP_transferase"/>
    <property type="match status" value="1"/>
</dbReference>
<dbReference type="RefSeq" id="WP_157928116.1">
    <property type="nucleotide sequence ID" value="NZ_LT841358.1"/>
</dbReference>
<feature type="domain" description="Nucleotidyl transferase" evidence="6">
    <location>
        <begin position="3"/>
        <end position="269"/>
    </location>
</feature>
<keyword evidence="3 7" id="KW-0808">Transferase</keyword>
<gene>
    <name evidence="7" type="ORF">NCS_30162</name>
</gene>
<reference evidence="8" key="1">
    <citation type="submission" date="2017-03" db="EMBL/GenBank/DDBJ databases">
        <authorList>
            <person name="Herbold C."/>
        </authorList>
    </citation>
    <scope>NUCLEOTIDE SEQUENCE [LARGE SCALE GENOMIC DNA]</scope>
</reference>
<comment type="similarity">
    <text evidence="1">Belongs to the UDPGP type 2 family.</text>
</comment>
<evidence type="ECO:0000256" key="4">
    <source>
        <dbReference type="ARBA" id="ARBA00022695"/>
    </source>
</evidence>
<dbReference type="GO" id="GO:0003983">
    <property type="term" value="F:UTP:glucose-1-phosphate uridylyltransferase activity"/>
    <property type="evidence" value="ECO:0007669"/>
    <property type="project" value="UniProtKB-EC"/>
</dbReference>
<keyword evidence="8" id="KW-1185">Reference proteome</keyword>
<evidence type="ECO:0000259" key="6">
    <source>
        <dbReference type="Pfam" id="PF00483"/>
    </source>
</evidence>
<evidence type="ECO:0000313" key="8">
    <source>
        <dbReference type="Proteomes" id="UP000230607"/>
    </source>
</evidence>
<dbReference type="EC" id="2.7.7.9" evidence="2"/>
<dbReference type="PANTHER" id="PTHR43197">
    <property type="entry name" value="UTP--GLUCOSE-1-PHOSPHATE URIDYLYLTRANSFERASE"/>
    <property type="match status" value="1"/>
</dbReference>
<dbReference type="InterPro" id="IPR005835">
    <property type="entry name" value="NTP_transferase_dom"/>
</dbReference>
<name>A0A2H1FI07_9ARCH</name>
<dbReference type="OrthoDB" id="15372at2157"/>
<evidence type="ECO:0000256" key="1">
    <source>
        <dbReference type="ARBA" id="ARBA00006890"/>
    </source>
</evidence>
<dbReference type="AlphaFoldDB" id="A0A2H1FI07"/>
<comment type="catalytic activity">
    <reaction evidence="5">
        <text>alpha-D-glucose 1-phosphate + UTP + H(+) = UDP-alpha-D-glucose + diphosphate</text>
        <dbReference type="Rhea" id="RHEA:19889"/>
        <dbReference type="ChEBI" id="CHEBI:15378"/>
        <dbReference type="ChEBI" id="CHEBI:33019"/>
        <dbReference type="ChEBI" id="CHEBI:46398"/>
        <dbReference type="ChEBI" id="CHEBI:58601"/>
        <dbReference type="ChEBI" id="CHEBI:58885"/>
        <dbReference type="EC" id="2.7.7.9"/>
    </reaction>
</comment>
<protein>
    <recommendedName>
        <fullName evidence="2">UTP--glucose-1-phosphate uridylyltransferase</fullName>
        <ecNumber evidence="2">2.7.7.9</ecNumber>
    </recommendedName>
</protein>
<dbReference type="InterPro" id="IPR029044">
    <property type="entry name" value="Nucleotide-diphossugar_trans"/>
</dbReference>
<sequence length="278" mass="31591">MIKAVITAAGRGTRLLPMTKEMPKEMMPVFSKIYGDGPVVLPLLQLIFEQIYSCNIRDYCFIVGREKRSIEDHFTPDHDFLKILSDRNKSIISKFYRKIEQSHLVWVNQNSPKGFGDAVKHAERFVGNDDLVVHAGDVSIIGKSPHPISRLIDVGKDPSISAVLLVRKVKDPKRHGIPVLRKISKTSFLVEEVEEKPERPKSNMGLMPLYFFKPKIFECLRKIKPGKGGEYQLTDAIQRLIEEGEKVIAIPVNSYEDVLDVGTVESFKQSQEISFRRA</sequence>
<dbReference type="InterPro" id="IPR005771">
    <property type="entry name" value="GalU_uridylyltTrfase_bac/arc"/>
</dbReference>
<keyword evidence="4 7" id="KW-0548">Nucleotidyltransferase</keyword>
<accession>A0A2H1FI07</accession>
<evidence type="ECO:0000256" key="2">
    <source>
        <dbReference type="ARBA" id="ARBA00012415"/>
    </source>
</evidence>
<dbReference type="SUPFAM" id="SSF53448">
    <property type="entry name" value="Nucleotide-diphospho-sugar transferases"/>
    <property type="match status" value="1"/>
</dbReference>
<proteinExistence type="inferred from homology"/>
<evidence type="ECO:0000256" key="5">
    <source>
        <dbReference type="ARBA" id="ARBA00048128"/>
    </source>
</evidence>